<dbReference type="AlphaFoldDB" id="A0A7W0IBT0"/>
<protein>
    <submittedName>
        <fullName evidence="2">Antitoxin</fullName>
    </submittedName>
</protein>
<reference evidence="2 3" key="1">
    <citation type="submission" date="2020-07" db="EMBL/GenBank/DDBJ databases">
        <title>Streptomyces isolated from Indian soil.</title>
        <authorList>
            <person name="Mandal S."/>
            <person name="Maiti P.K."/>
        </authorList>
    </citation>
    <scope>NUCLEOTIDE SEQUENCE [LARGE SCALE GENOMIC DNA]</scope>
    <source>
        <strain evidence="2 3">PSKA28</strain>
    </source>
</reference>
<sequence length="65" mass="7449">MGIFDRFKGQGRHRAGHASETTAHEPDERTGGHPYGDREDNPDTIQQQLNERLADREHESDRPQP</sequence>
<feature type="compositionally biased region" description="Basic and acidic residues" evidence="1">
    <location>
        <begin position="52"/>
        <end position="65"/>
    </location>
</feature>
<evidence type="ECO:0000313" key="2">
    <source>
        <dbReference type="EMBL" id="MBA2949865.1"/>
    </source>
</evidence>
<evidence type="ECO:0000256" key="1">
    <source>
        <dbReference type="SAM" id="MobiDB-lite"/>
    </source>
</evidence>
<feature type="compositionally biased region" description="Basic and acidic residues" evidence="1">
    <location>
        <begin position="22"/>
        <end position="41"/>
    </location>
</feature>
<gene>
    <name evidence="2" type="ORF">H1D24_29660</name>
</gene>
<dbReference type="EMBL" id="JACEHE010000022">
    <property type="protein sequence ID" value="MBA2949865.1"/>
    <property type="molecule type" value="Genomic_DNA"/>
</dbReference>
<organism evidence="2 3">
    <name type="scientific">Streptomyces himalayensis subsp. himalayensis</name>
    <dbReference type="NCBI Taxonomy" id="2756131"/>
    <lineage>
        <taxon>Bacteria</taxon>
        <taxon>Bacillati</taxon>
        <taxon>Actinomycetota</taxon>
        <taxon>Actinomycetes</taxon>
        <taxon>Kitasatosporales</taxon>
        <taxon>Streptomycetaceae</taxon>
        <taxon>Streptomyces</taxon>
        <taxon>Streptomyces himalayensis</taxon>
    </lineage>
</organism>
<dbReference type="RefSeq" id="WP_181660798.1">
    <property type="nucleotide sequence ID" value="NZ_JACEHE010000022.1"/>
</dbReference>
<proteinExistence type="predicted"/>
<feature type="region of interest" description="Disordered" evidence="1">
    <location>
        <begin position="1"/>
        <end position="65"/>
    </location>
</feature>
<name>A0A7W0IBT0_9ACTN</name>
<accession>A0A7W0IBT0</accession>
<dbReference type="Proteomes" id="UP000545761">
    <property type="component" value="Unassembled WGS sequence"/>
</dbReference>
<evidence type="ECO:0000313" key="3">
    <source>
        <dbReference type="Proteomes" id="UP000545761"/>
    </source>
</evidence>
<comment type="caution">
    <text evidence="2">The sequence shown here is derived from an EMBL/GenBank/DDBJ whole genome shotgun (WGS) entry which is preliminary data.</text>
</comment>